<dbReference type="InterPro" id="IPR002575">
    <property type="entry name" value="Aminoglycoside_PTrfase"/>
</dbReference>
<dbReference type="RefSeq" id="WP_344634472.1">
    <property type="nucleotide sequence ID" value="NZ_BAAATR010000002.1"/>
</dbReference>
<dbReference type="Gene3D" id="3.90.1200.10">
    <property type="match status" value="1"/>
</dbReference>
<proteinExistence type="predicted"/>
<keyword evidence="3" id="KW-1185">Reference proteome</keyword>
<evidence type="ECO:0000313" key="3">
    <source>
        <dbReference type="Proteomes" id="UP001500305"/>
    </source>
</evidence>
<dbReference type="EMBL" id="BAAATR010000002">
    <property type="protein sequence ID" value="GAA2228107.1"/>
    <property type="molecule type" value="Genomic_DNA"/>
</dbReference>
<feature type="domain" description="Aminoglycoside phosphotransferase" evidence="1">
    <location>
        <begin position="135"/>
        <end position="290"/>
    </location>
</feature>
<sequence length="379" mass="40331">MNDRRLPSPEEVGGALAEHLRQLGPSGQWQHGRTVKVLSTEDLSPGLGQATVLRVSADLGDGGPASWIAKLPAGGNQSLLELSDPALTERETRFFGSPLRGILPDGLATAPDAGALRHGGSEWIFMRDVGEAMDRRWTVADAHLVAARLARLHAPVTADPGVLATPWLERNGYAGYAHHVPAGHENLELLGQDERLAGLFSPEQVRRLHGCLAALGRLTAVADGLTPTLLHGDLHLRNLGLTADRTLVLIDWEHVGVGPVGVDLATFVSLYRLFGGEGEPDERALLAEYGTALSEIAGRDLRRDAELGFAVCHLTWGLHLRLGPGLTAVRQGVFDGSADALSAHLEDVRSGALRALFWATELGIGEAGTGELRTGKEDS</sequence>
<dbReference type="InterPro" id="IPR011009">
    <property type="entry name" value="Kinase-like_dom_sf"/>
</dbReference>
<gene>
    <name evidence="2" type="ORF">GCM10010430_04630</name>
</gene>
<comment type="caution">
    <text evidence="2">The sequence shown here is derived from an EMBL/GenBank/DDBJ whole genome shotgun (WGS) entry which is preliminary data.</text>
</comment>
<name>A0ABP5Q7J4_9ACTN</name>
<evidence type="ECO:0000313" key="2">
    <source>
        <dbReference type="EMBL" id="GAA2228107.1"/>
    </source>
</evidence>
<dbReference type="SUPFAM" id="SSF56112">
    <property type="entry name" value="Protein kinase-like (PK-like)"/>
    <property type="match status" value="1"/>
</dbReference>
<dbReference type="Pfam" id="PF01636">
    <property type="entry name" value="APH"/>
    <property type="match status" value="1"/>
</dbReference>
<reference evidence="3" key="1">
    <citation type="journal article" date="2019" name="Int. J. Syst. Evol. Microbiol.">
        <title>The Global Catalogue of Microorganisms (GCM) 10K type strain sequencing project: providing services to taxonomists for standard genome sequencing and annotation.</title>
        <authorList>
            <consortium name="The Broad Institute Genomics Platform"/>
            <consortium name="The Broad Institute Genome Sequencing Center for Infectious Disease"/>
            <person name="Wu L."/>
            <person name="Ma J."/>
        </authorList>
    </citation>
    <scope>NUCLEOTIDE SEQUENCE [LARGE SCALE GENOMIC DNA]</scope>
    <source>
        <strain evidence="3">JCM 7356</strain>
    </source>
</reference>
<protein>
    <recommendedName>
        <fullName evidence="1">Aminoglycoside phosphotransferase domain-containing protein</fullName>
    </recommendedName>
</protein>
<dbReference type="Proteomes" id="UP001500305">
    <property type="component" value="Unassembled WGS sequence"/>
</dbReference>
<accession>A0ABP5Q7J4</accession>
<organism evidence="2 3">
    <name type="scientific">Kitasatospora cystarginea</name>
    <dbReference type="NCBI Taxonomy" id="58350"/>
    <lineage>
        <taxon>Bacteria</taxon>
        <taxon>Bacillati</taxon>
        <taxon>Actinomycetota</taxon>
        <taxon>Actinomycetes</taxon>
        <taxon>Kitasatosporales</taxon>
        <taxon>Streptomycetaceae</taxon>
        <taxon>Kitasatospora</taxon>
    </lineage>
</organism>
<evidence type="ECO:0000259" key="1">
    <source>
        <dbReference type="Pfam" id="PF01636"/>
    </source>
</evidence>